<dbReference type="FunFam" id="3.10.100.10:FF:000250">
    <property type="match status" value="1"/>
</dbReference>
<keyword evidence="1" id="KW-0732">Signal</keyword>
<dbReference type="InterPro" id="IPR016186">
    <property type="entry name" value="C-type_lectin-like/link_sf"/>
</dbReference>
<feature type="domain" description="C-type lectin" evidence="2">
    <location>
        <begin position="49"/>
        <end position="168"/>
    </location>
</feature>
<dbReference type="PANTHER" id="PTHR22803">
    <property type="entry name" value="MANNOSE, PHOSPHOLIPASE, LECTIN RECEPTOR RELATED"/>
    <property type="match status" value="1"/>
</dbReference>
<dbReference type="Bgee" id="FBgn0270524">
    <property type="expression patterns" value="Expressed in adult organism and 2 other cell types or tissues"/>
</dbReference>
<dbReference type="OrthoDB" id="7773875at2759"/>
<feature type="signal peptide" evidence="1">
    <location>
        <begin position="1"/>
        <end position="20"/>
    </location>
</feature>
<dbReference type="Pfam" id="PF00059">
    <property type="entry name" value="Lectin_C"/>
    <property type="match status" value="1"/>
</dbReference>
<reference evidence="3" key="1">
    <citation type="journal article" date="2013" name="Genome Res.">
        <title>A second-generation assembly of the Drosophila simulans genome provides new insights into patterns of lineage-specific divergence.</title>
        <authorList>
            <person name="Hu T.T."/>
            <person name="Eisen M.B."/>
            <person name="Thornton K.R."/>
            <person name="Andolfatto P."/>
        </authorList>
    </citation>
    <scope>NUCLEOTIDE SEQUENCE [LARGE SCALE GENOMIC DNA]</scope>
    <source>
        <strain evidence="3">W501</strain>
    </source>
</reference>
<dbReference type="Proteomes" id="UP000035880">
    <property type="component" value="Chromosome 2L"/>
</dbReference>
<reference evidence="3" key="3">
    <citation type="submission" date="2015-04" db="EMBL/GenBank/DDBJ databases">
        <authorList>
            <consortium name="FlyBase"/>
        </authorList>
    </citation>
    <scope>NUCLEOTIDE SEQUENCE</scope>
    <source>
        <strain evidence="3">W501</strain>
    </source>
</reference>
<dbReference type="CDD" id="cd00037">
    <property type="entry name" value="CLECT"/>
    <property type="match status" value="1"/>
</dbReference>
<dbReference type="SUPFAM" id="SSF56436">
    <property type="entry name" value="C-type lectin-like"/>
    <property type="match status" value="1"/>
</dbReference>
<evidence type="ECO:0000259" key="2">
    <source>
        <dbReference type="PROSITE" id="PS50041"/>
    </source>
</evidence>
<organism evidence="3">
    <name type="scientific">Drosophila simulans</name>
    <name type="common">Fruit fly</name>
    <dbReference type="NCBI Taxonomy" id="7240"/>
    <lineage>
        <taxon>Eukaryota</taxon>
        <taxon>Metazoa</taxon>
        <taxon>Ecdysozoa</taxon>
        <taxon>Arthropoda</taxon>
        <taxon>Hexapoda</taxon>
        <taxon>Insecta</taxon>
        <taxon>Pterygota</taxon>
        <taxon>Neoptera</taxon>
        <taxon>Endopterygota</taxon>
        <taxon>Diptera</taxon>
        <taxon>Brachycera</taxon>
        <taxon>Muscomorpha</taxon>
        <taxon>Ephydroidea</taxon>
        <taxon>Drosophilidae</taxon>
        <taxon>Drosophila</taxon>
        <taxon>Sophophora</taxon>
    </lineage>
</organism>
<dbReference type="InterPro" id="IPR001304">
    <property type="entry name" value="C-type_lectin-like"/>
</dbReference>
<accession>A0A0J9QVN0</accession>
<evidence type="ECO:0000313" key="3">
    <source>
        <dbReference type="EMBL" id="KMY88066.1"/>
    </source>
</evidence>
<gene>
    <name evidence="3" type="primary">Dsim\GD29234</name>
    <name evidence="3" type="ORF">Dsimw501_GD29234</name>
</gene>
<protein>
    <recommendedName>
        <fullName evidence="2">C-type lectin domain-containing protein</fullName>
    </recommendedName>
</protein>
<dbReference type="InterPro" id="IPR050111">
    <property type="entry name" value="C-type_lectin/snaclec_domain"/>
</dbReference>
<dbReference type="Gene3D" id="3.10.100.10">
    <property type="entry name" value="Mannose-Binding Protein A, subunit A"/>
    <property type="match status" value="1"/>
</dbReference>
<reference evidence="3" key="2">
    <citation type="submission" date="2014-06" db="EMBL/GenBank/DDBJ databases">
        <authorList>
            <person name="Hu T."/>
            <person name="Eisen M.B."/>
            <person name="Thornton K.R."/>
            <person name="Andolfatto P."/>
        </authorList>
    </citation>
    <scope>NUCLEOTIDE SEQUENCE</scope>
    <source>
        <strain evidence="3">W501</strain>
    </source>
</reference>
<name>A0A0J9QVN0_DROSI</name>
<feature type="chain" id="PRO_5005321237" description="C-type lectin domain-containing protein" evidence="1">
    <location>
        <begin position="21"/>
        <end position="180"/>
    </location>
</feature>
<dbReference type="InterPro" id="IPR016187">
    <property type="entry name" value="CTDL_fold"/>
</dbReference>
<dbReference type="AlphaFoldDB" id="A0A0J9QVN0"/>
<dbReference type="EMBL" id="CM002910">
    <property type="protein sequence ID" value="KMY88066.1"/>
    <property type="molecule type" value="Genomic_DNA"/>
</dbReference>
<evidence type="ECO:0000256" key="1">
    <source>
        <dbReference type="SAM" id="SignalP"/>
    </source>
</evidence>
<dbReference type="SMART" id="SM00034">
    <property type="entry name" value="CLECT"/>
    <property type="match status" value="1"/>
</dbReference>
<sequence length="180" mass="20692">MVTKLTALSAFLAIISLSAAYQISTSIIEGVASYLNTPTAPFVKIGDRYYFIENKVHRNWYDAFEACRQMNSDLVAFEDRKEQKLIYQYLVDKEMDTTYWTAGTDLAKQDSFVWFSTGQPVASDLWCNNEPNNAKNEEHCVEYKPLHPEVKMGLNDRICTFKTGYICRAPQPKTVSFIVW</sequence>
<dbReference type="KEGG" id="dsi:Dsimw501_GD29234"/>
<dbReference type="PROSITE" id="PS50041">
    <property type="entry name" value="C_TYPE_LECTIN_2"/>
    <property type="match status" value="1"/>
</dbReference>
<proteinExistence type="predicted"/>